<dbReference type="InterPro" id="IPR036291">
    <property type="entry name" value="NAD(P)-bd_dom_sf"/>
</dbReference>
<dbReference type="InterPro" id="IPR004104">
    <property type="entry name" value="Gfo/Idh/MocA-like_OxRdtase_C"/>
</dbReference>
<dbReference type="Pfam" id="PF02894">
    <property type="entry name" value="GFO_IDH_MocA_C"/>
    <property type="match status" value="1"/>
</dbReference>
<name>A0A8J3DCM3_9BACT</name>
<keyword evidence="4" id="KW-1185">Reference proteome</keyword>
<feature type="domain" description="Gfo/Idh/MocA-like oxidoreductase C-terminal" evidence="2">
    <location>
        <begin position="169"/>
        <end position="455"/>
    </location>
</feature>
<dbReference type="EMBL" id="BMXG01000022">
    <property type="protein sequence ID" value="GHC09940.1"/>
    <property type="molecule type" value="Genomic_DNA"/>
</dbReference>
<dbReference type="InterPro" id="IPR000683">
    <property type="entry name" value="Gfo/Idh/MocA-like_OxRdtase_N"/>
</dbReference>
<evidence type="ECO:0000259" key="2">
    <source>
        <dbReference type="Pfam" id="PF02894"/>
    </source>
</evidence>
<dbReference type="SUPFAM" id="SSF51735">
    <property type="entry name" value="NAD(P)-binding Rossmann-fold domains"/>
    <property type="match status" value="1"/>
</dbReference>
<comment type="caution">
    <text evidence="3">The sequence shown here is derived from an EMBL/GenBank/DDBJ whole genome shotgun (WGS) entry which is preliminary data.</text>
</comment>
<dbReference type="PANTHER" id="PTHR43377">
    <property type="entry name" value="BILIVERDIN REDUCTASE A"/>
    <property type="match status" value="1"/>
</dbReference>
<feature type="domain" description="Gfo/Idh/MocA-like oxidoreductase N-terminal" evidence="1">
    <location>
        <begin position="28"/>
        <end position="157"/>
    </location>
</feature>
<dbReference type="Pfam" id="PF01408">
    <property type="entry name" value="GFO_IDH_MocA"/>
    <property type="match status" value="1"/>
</dbReference>
<dbReference type="Gene3D" id="3.40.50.720">
    <property type="entry name" value="NAD(P)-binding Rossmann-like Domain"/>
    <property type="match status" value="1"/>
</dbReference>
<dbReference type="RefSeq" id="WP_200163288.1">
    <property type="nucleotide sequence ID" value="NZ_BMXG01000022.1"/>
</dbReference>
<sequence>MSNVSIEEGAASVAVGTDNNKKGLGLKRFAYVGTGSRVRTFLDPVARDYKEDSEIVGLCDTSLVRANYHQKRLRDLYDYKNVPVYHASEFCTMLKELRPDKVVVCTIDREHDYYIKASLEAGCDVITEKPMTVDATKCQAIMDTIAASHGRSVQVAFNYRWSPAATKVKEVLDSGVIGKVHQVNLEYLLNTSHGADYFRRWHSYKKDSGGLLVHKSTHHFDLVNWWIDGIPEAVFAHGNLSFYGRDNAIKRGDGKYTEYPRYHGIVGHEDPFAFLYEDLCDDDIYNRHLYLEAEKESGYQRDQNVFRDGIDIEDTMNVMVRYRHGPLLNYSLNAYSPDEGYRVSFMGDRGRIEFEEKHGAHILNDDGSKKQVDEHAHAGGHRLVVHPHFKAAYDVEIEHAEGGHGGADPLLQAQLFAKDPPKDPFGRHAGHEQGAASILIGIAANQSMIHEKQVRLLDLANLRPDASHLSELI</sequence>
<evidence type="ECO:0000313" key="4">
    <source>
        <dbReference type="Proteomes" id="UP000642829"/>
    </source>
</evidence>
<evidence type="ECO:0000259" key="1">
    <source>
        <dbReference type="Pfam" id="PF01408"/>
    </source>
</evidence>
<dbReference type="AlphaFoldDB" id="A0A8J3DCM3"/>
<accession>A0A8J3DCM3</accession>
<organism evidence="3 4">
    <name type="scientific">Cerasicoccus arenae</name>
    <dbReference type="NCBI Taxonomy" id="424488"/>
    <lineage>
        <taxon>Bacteria</taxon>
        <taxon>Pseudomonadati</taxon>
        <taxon>Verrucomicrobiota</taxon>
        <taxon>Opitutia</taxon>
        <taxon>Puniceicoccales</taxon>
        <taxon>Cerasicoccaceae</taxon>
        <taxon>Cerasicoccus</taxon>
    </lineage>
</organism>
<reference evidence="3" key="2">
    <citation type="submission" date="2020-09" db="EMBL/GenBank/DDBJ databases">
        <authorList>
            <person name="Sun Q."/>
            <person name="Kim S."/>
        </authorList>
    </citation>
    <scope>NUCLEOTIDE SEQUENCE</scope>
    <source>
        <strain evidence="3">KCTC 12870</strain>
    </source>
</reference>
<dbReference type="InterPro" id="IPR051450">
    <property type="entry name" value="Gfo/Idh/MocA_Oxidoreductases"/>
</dbReference>
<dbReference type="GO" id="GO:0000166">
    <property type="term" value="F:nucleotide binding"/>
    <property type="evidence" value="ECO:0007669"/>
    <property type="project" value="InterPro"/>
</dbReference>
<dbReference type="Gene3D" id="3.30.360.10">
    <property type="entry name" value="Dihydrodipicolinate Reductase, domain 2"/>
    <property type="match status" value="1"/>
</dbReference>
<dbReference type="SUPFAM" id="SSF55347">
    <property type="entry name" value="Glyceraldehyde-3-phosphate dehydrogenase-like, C-terminal domain"/>
    <property type="match status" value="1"/>
</dbReference>
<reference evidence="3" key="1">
    <citation type="journal article" date="2014" name="Int. J. Syst. Evol. Microbiol.">
        <title>Complete genome sequence of Corynebacterium casei LMG S-19264T (=DSM 44701T), isolated from a smear-ripened cheese.</title>
        <authorList>
            <consortium name="US DOE Joint Genome Institute (JGI-PGF)"/>
            <person name="Walter F."/>
            <person name="Albersmeier A."/>
            <person name="Kalinowski J."/>
            <person name="Ruckert C."/>
        </authorList>
    </citation>
    <scope>NUCLEOTIDE SEQUENCE</scope>
    <source>
        <strain evidence="3">KCTC 12870</strain>
    </source>
</reference>
<dbReference type="Proteomes" id="UP000642829">
    <property type="component" value="Unassembled WGS sequence"/>
</dbReference>
<gene>
    <name evidence="3" type="ORF">GCM10007047_29140</name>
</gene>
<evidence type="ECO:0000313" key="3">
    <source>
        <dbReference type="EMBL" id="GHC09940.1"/>
    </source>
</evidence>
<proteinExistence type="predicted"/>
<dbReference type="PANTHER" id="PTHR43377:SF2">
    <property type="entry name" value="BINDING ROSSMANN FOLD OXIDOREDUCTASE, PUTATIVE (AFU_ORTHOLOGUE AFUA_4G00560)-RELATED"/>
    <property type="match status" value="1"/>
</dbReference>
<protein>
    <submittedName>
        <fullName evidence="3">Dehydrogenase</fullName>
    </submittedName>
</protein>